<accession>A0A371FJP6</accession>
<dbReference type="AlphaFoldDB" id="A0A371FJP6"/>
<feature type="non-terminal residue" evidence="1">
    <location>
        <position position="1"/>
    </location>
</feature>
<dbReference type="PANTHER" id="PTHR14873">
    <property type="entry name" value="OS06G0694100 PROTEIN"/>
    <property type="match status" value="1"/>
</dbReference>
<evidence type="ECO:0000313" key="1">
    <source>
        <dbReference type="EMBL" id="RDX78545.1"/>
    </source>
</evidence>
<keyword evidence="2" id="KW-1185">Reference proteome</keyword>
<dbReference type="PANTHER" id="PTHR14873:SF1">
    <property type="entry name" value="OS06G0694100 PROTEIN"/>
    <property type="match status" value="1"/>
</dbReference>
<dbReference type="EMBL" id="QJKJ01008832">
    <property type="protein sequence ID" value="RDX78545.1"/>
    <property type="molecule type" value="Genomic_DNA"/>
</dbReference>
<comment type="caution">
    <text evidence="1">The sequence shown here is derived from an EMBL/GenBank/DDBJ whole genome shotgun (WGS) entry which is preliminary data.</text>
</comment>
<dbReference type="Proteomes" id="UP000257109">
    <property type="component" value="Unassembled WGS sequence"/>
</dbReference>
<dbReference type="STRING" id="157652.A0A371FJP6"/>
<dbReference type="InterPro" id="IPR011989">
    <property type="entry name" value="ARM-like"/>
</dbReference>
<dbReference type="SUPFAM" id="SSF48371">
    <property type="entry name" value="ARM repeat"/>
    <property type="match status" value="1"/>
</dbReference>
<evidence type="ECO:0000313" key="2">
    <source>
        <dbReference type="Proteomes" id="UP000257109"/>
    </source>
</evidence>
<proteinExistence type="predicted"/>
<protein>
    <submittedName>
        <fullName evidence="1">Uncharacterized protein</fullName>
    </submittedName>
</protein>
<dbReference type="InterPro" id="IPR016024">
    <property type="entry name" value="ARM-type_fold"/>
</dbReference>
<organism evidence="1 2">
    <name type="scientific">Mucuna pruriens</name>
    <name type="common">Velvet bean</name>
    <name type="synonym">Dolichos pruriens</name>
    <dbReference type="NCBI Taxonomy" id="157652"/>
    <lineage>
        <taxon>Eukaryota</taxon>
        <taxon>Viridiplantae</taxon>
        <taxon>Streptophyta</taxon>
        <taxon>Embryophyta</taxon>
        <taxon>Tracheophyta</taxon>
        <taxon>Spermatophyta</taxon>
        <taxon>Magnoliopsida</taxon>
        <taxon>eudicotyledons</taxon>
        <taxon>Gunneridae</taxon>
        <taxon>Pentapetalae</taxon>
        <taxon>rosids</taxon>
        <taxon>fabids</taxon>
        <taxon>Fabales</taxon>
        <taxon>Fabaceae</taxon>
        <taxon>Papilionoideae</taxon>
        <taxon>50 kb inversion clade</taxon>
        <taxon>NPAAA clade</taxon>
        <taxon>indigoferoid/millettioid clade</taxon>
        <taxon>Phaseoleae</taxon>
        <taxon>Mucuna</taxon>
    </lineage>
</organism>
<reference evidence="1" key="1">
    <citation type="submission" date="2018-05" db="EMBL/GenBank/DDBJ databases">
        <title>Draft genome of Mucuna pruriens seed.</title>
        <authorList>
            <person name="Nnadi N.E."/>
            <person name="Vos R."/>
            <person name="Hasami M.H."/>
            <person name="Devisetty U.K."/>
            <person name="Aguiy J.C."/>
        </authorList>
    </citation>
    <scope>NUCLEOTIDE SEQUENCE [LARGE SCALE GENOMIC DNA]</scope>
    <source>
        <strain evidence="1">JCA_2017</strain>
    </source>
</reference>
<dbReference type="Gene3D" id="1.25.10.10">
    <property type="entry name" value="Leucine-rich Repeat Variant"/>
    <property type="match status" value="1"/>
</dbReference>
<dbReference type="OrthoDB" id="753785at2759"/>
<sequence length="428" mass="47555">MLEGSAVGEVLLRLSSRTAESLASVPYTPQRGSNVSVKAFLEPLLVPSTTVKDFALACALLSSSTLDSSGILSWIPIHLSSLATSSFSELSHAYFAEFGDVNTGLVAPEKRLVLELMPEVLPFLKERIKESSIDKSDESCEFSAAPAGFAILAAFQFRWFVTQVDYPHLGKLCGLVIPCALNAVDHWSPAVKGQGMISLAHVGKNVDAAELGGYVDVILDACCQNTASDDEIWHHVVEASVVLVTLTQRSNPRSPWFERMLNEMLSHLERQPRNKERRIAWLKSVNSLFNGVGLMLLAHFRRIFPLFFQWMHADDNETIILVLESTYIILRLTWIRNSPFVARLVDELALLHKEAALRTAREEIRANICQILILLQESKGLHFNAAWNKHRSDPDLTMLDLSLSGRSNTNLDTVPSEDCHQQGSVPVQ</sequence>
<name>A0A371FJP6_MUCPR</name>
<gene>
    <name evidence="1" type="ORF">CR513_41162</name>
</gene>